<accession>A0A2G5E7C3</accession>
<keyword evidence="3" id="KW-1185">Reference proteome</keyword>
<gene>
    <name evidence="2" type="ORF">AQUCO_01100495v1</name>
</gene>
<feature type="transmembrane region" description="Helical" evidence="1">
    <location>
        <begin position="6"/>
        <end position="27"/>
    </location>
</feature>
<dbReference type="EMBL" id="KZ305028">
    <property type="protein sequence ID" value="PIA51668.1"/>
    <property type="molecule type" value="Genomic_DNA"/>
</dbReference>
<evidence type="ECO:0000313" key="3">
    <source>
        <dbReference type="Proteomes" id="UP000230069"/>
    </source>
</evidence>
<feature type="transmembrane region" description="Helical" evidence="1">
    <location>
        <begin position="80"/>
        <end position="103"/>
    </location>
</feature>
<reference evidence="2 3" key="1">
    <citation type="submission" date="2017-09" db="EMBL/GenBank/DDBJ databases">
        <title>WGS assembly of Aquilegia coerulea Goldsmith.</title>
        <authorList>
            <person name="Hodges S."/>
            <person name="Kramer E."/>
            <person name="Nordborg M."/>
            <person name="Tomkins J."/>
            <person name="Borevitz J."/>
            <person name="Derieg N."/>
            <person name="Yan J."/>
            <person name="Mihaltcheva S."/>
            <person name="Hayes R.D."/>
            <person name="Rokhsar D."/>
        </authorList>
    </citation>
    <scope>NUCLEOTIDE SEQUENCE [LARGE SCALE GENOMIC DNA]</scope>
    <source>
        <strain evidence="3">cv. Goldsmith</strain>
    </source>
</reference>
<protein>
    <submittedName>
        <fullName evidence="2">Uncharacterized protein</fullName>
    </submittedName>
</protein>
<dbReference type="Proteomes" id="UP000230069">
    <property type="component" value="Unassembled WGS sequence"/>
</dbReference>
<proteinExistence type="predicted"/>
<evidence type="ECO:0000313" key="2">
    <source>
        <dbReference type="EMBL" id="PIA51668.1"/>
    </source>
</evidence>
<dbReference type="AlphaFoldDB" id="A0A2G5E7C3"/>
<keyword evidence="1" id="KW-0812">Transmembrane</keyword>
<organism evidence="2 3">
    <name type="scientific">Aquilegia coerulea</name>
    <name type="common">Rocky mountain columbine</name>
    <dbReference type="NCBI Taxonomy" id="218851"/>
    <lineage>
        <taxon>Eukaryota</taxon>
        <taxon>Viridiplantae</taxon>
        <taxon>Streptophyta</taxon>
        <taxon>Embryophyta</taxon>
        <taxon>Tracheophyta</taxon>
        <taxon>Spermatophyta</taxon>
        <taxon>Magnoliopsida</taxon>
        <taxon>Ranunculales</taxon>
        <taxon>Ranunculaceae</taxon>
        <taxon>Thalictroideae</taxon>
        <taxon>Aquilegia</taxon>
    </lineage>
</organism>
<sequence>MLLKDIILSFCIDIFFIHFLFAFLGLLNRHSSLSHLRLLYHHWNMLLLMSFVFVWSDLIVEEHMKAWVVRGLNGTRHSFHLSNMNAVIIRCVVPTMLVHDLFFMPKGHPLRHSS</sequence>
<keyword evidence="1" id="KW-0472">Membrane</keyword>
<evidence type="ECO:0000256" key="1">
    <source>
        <dbReference type="SAM" id="Phobius"/>
    </source>
</evidence>
<feature type="transmembrane region" description="Helical" evidence="1">
    <location>
        <begin position="39"/>
        <end position="60"/>
    </location>
</feature>
<keyword evidence="1" id="KW-1133">Transmembrane helix</keyword>
<dbReference type="InParanoid" id="A0A2G5E7C3"/>
<name>A0A2G5E7C3_AQUCA</name>